<feature type="region of interest" description="Disordered" evidence="1">
    <location>
        <begin position="439"/>
        <end position="459"/>
    </location>
</feature>
<dbReference type="EMBL" id="CAUYUJ010002481">
    <property type="protein sequence ID" value="CAK0800969.1"/>
    <property type="molecule type" value="Genomic_DNA"/>
</dbReference>
<reference evidence="2" key="1">
    <citation type="submission" date="2023-10" db="EMBL/GenBank/DDBJ databases">
        <authorList>
            <person name="Chen Y."/>
            <person name="Shah S."/>
            <person name="Dougan E. K."/>
            <person name="Thang M."/>
            <person name="Chan C."/>
        </authorList>
    </citation>
    <scope>NUCLEOTIDE SEQUENCE [LARGE SCALE GENOMIC DNA]</scope>
</reference>
<comment type="caution">
    <text evidence="2">The sequence shown here is derived from an EMBL/GenBank/DDBJ whole genome shotgun (WGS) entry which is preliminary data.</text>
</comment>
<feature type="compositionally biased region" description="Polar residues" evidence="1">
    <location>
        <begin position="440"/>
        <end position="452"/>
    </location>
</feature>
<proteinExistence type="predicted"/>
<organism evidence="2 3">
    <name type="scientific">Prorocentrum cordatum</name>
    <dbReference type="NCBI Taxonomy" id="2364126"/>
    <lineage>
        <taxon>Eukaryota</taxon>
        <taxon>Sar</taxon>
        <taxon>Alveolata</taxon>
        <taxon>Dinophyceae</taxon>
        <taxon>Prorocentrales</taxon>
        <taxon>Prorocentraceae</taxon>
        <taxon>Prorocentrum</taxon>
    </lineage>
</organism>
<protein>
    <submittedName>
        <fullName evidence="2">Uncharacterized protein</fullName>
    </submittedName>
</protein>
<feature type="region of interest" description="Disordered" evidence="1">
    <location>
        <begin position="1"/>
        <end position="83"/>
    </location>
</feature>
<evidence type="ECO:0000313" key="3">
    <source>
        <dbReference type="Proteomes" id="UP001189429"/>
    </source>
</evidence>
<evidence type="ECO:0000256" key="1">
    <source>
        <dbReference type="SAM" id="MobiDB-lite"/>
    </source>
</evidence>
<feature type="region of interest" description="Disordered" evidence="1">
    <location>
        <begin position="192"/>
        <end position="212"/>
    </location>
</feature>
<keyword evidence="3" id="KW-1185">Reference proteome</keyword>
<dbReference type="Proteomes" id="UP001189429">
    <property type="component" value="Unassembled WGS sequence"/>
</dbReference>
<gene>
    <name evidence="2" type="ORF">PCOR1329_LOCUS8988</name>
</gene>
<feature type="region of interest" description="Disordered" evidence="1">
    <location>
        <begin position="375"/>
        <end position="401"/>
    </location>
</feature>
<name>A0ABN9Q8A1_9DINO</name>
<feature type="compositionally biased region" description="Low complexity" evidence="1">
    <location>
        <begin position="49"/>
        <end position="65"/>
    </location>
</feature>
<sequence>MSSAPATERNGRAGARRGDAAGAAPQLEEATSGRPEGQSAAPLRRRGALPHLSAAAPPPSGSGAAREMPRRQRTRPMEQVLTRSQLGSLSAALARRCDGLCLEGMGQVFSPRASLPKATAHINPDDLERPSMTGEMDETVAATRAPGSPLWGFSVAEAKQTFDGSTVSRNLEKMRPVLYAARRSGASIDGYMRAPAPADASESDAEAAAERRPLERAPLAAQPRSQPQAWCLEHPALSKVQAAALMPAGTKGHLPPRQPGLQSCQGSVHRGGQGSRWGIGRGRCLVPCGPGATETLENGGSVVVDVMEGSRERVGGVAFAALEAVVPMEASPPQAPAALSASGSELLSQLEAACLEHQRAVRGCVESLFALPPPALDAKPAGQEGHPSTAPAPPAAASAPPCAGALALQPEAFERTSSVDSELARRLSSVDPALARRLSGDSSALGRSSTPVKRSRQQKALRRMPKICSLRVSTAAKKATIFLSGMLWLARPTIEYATGADESPVFMNARAHNLKWDGRRWRCVEYAKCFSDPSKATAFAPKRYQYMAVMFGAKVAMHAAESHAIRTLQTASEAKWDWIVSAMADAICLHMFVG</sequence>
<feature type="region of interest" description="Disordered" evidence="1">
    <location>
        <begin position="249"/>
        <end position="274"/>
    </location>
</feature>
<accession>A0ABN9Q8A1</accession>
<evidence type="ECO:0000313" key="2">
    <source>
        <dbReference type="EMBL" id="CAK0800969.1"/>
    </source>
</evidence>